<dbReference type="Pfam" id="PF13671">
    <property type="entry name" value="AAA_33"/>
    <property type="match status" value="1"/>
</dbReference>
<dbReference type="Gene3D" id="1.10.3090.10">
    <property type="entry name" value="cca-adding enzyme, domain 2"/>
    <property type="match status" value="1"/>
</dbReference>
<gene>
    <name evidence="3" type="ORF">HELGO_WM5512</name>
</gene>
<dbReference type="InterPro" id="IPR050124">
    <property type="entry name" value="tRNA_CCA-adding_enzyme"/>
</dbReference>
<dbReference type="CDD" id="cd00077">
    <property type="entry name" value="HDc"/>
    <property type="match status" value="1"/>
</dbReference>
<evidence type="ECO:0000256" key="1">
    <source>
        <dbReference type="ARBA" id="ARBA00022741"/>
    </source>
</evidence>
<protein>
    <recommendedName>
        <fullName evidence="2">HD domain-containing protein</fullName>
    </recommendedName>
</protein>
<reference evidence="3" key="1">
    <citation type="submission" date="2020-01" db="EMBL/GenBank/DDBJ databases">
        <authorList>
            <person name="Meier V. D."/>
            <person name="Meier V D."/>
        </authorList>
    </citation>
    <scope>NUCLEOTIDE SEQUENCE</scope>
    <source>
        <strain evidence="3">HLG_WM_MAG_05</strain>
    </source>
</reference>
<dbReference type="InterPro" id="IPR003607">
    <property type="entry name" value="HD/PDEase_dom"/>
</dbReference>
<dbReference type="EMBL" id="CACVAU010000063">
    <property type="protein sequence ID" value="CAA6821492.1"/>
    <property type="molecule type" value="Genomic_DNA"/>
</dbReference>
<dbReference type="Pfam" id="PF01966">
    <property type="entry name" value="HD"/>
    <property type="match status" value="1"/>
</dbReference>
<evidence type="ECO:0000259" key="2">
    <source>
        <dbReference type="Pfam" id="PF01966"/>
    </source>
</evidence>
<keyword evidence="1" id="KW-0547">Nucleotide-binding</keyword>
<name>A0A6S6TKY9_9BACT</name>
<dbReference type="GO" id="GO:0000166">
    <property type="term" value="F:nucleotide binding"/>
    <property type="evidence" value="ECO:0007669"/>
    <property type="project" value="UniProtKB-KW"/>
</dbReference>
<sequence length="388" mass="45671">MDGTDMHTYQDKTLWKFPYYEIGETINWELMTKEFSWLADMKGIEQDPLWHSEGDVYIHTKMVVEALVSLEEYKLLTEQEQHILFAAAIFHDIEKRSTTLREVVDGVERVRSPKHAKKGESTVRSMLYREWETPFLIREQIAKLLRYHGFPLFILERDKPEKYIIAASLVVDTSLLYLLAKADVLGRECVDKENILLNIDLFKACCLDYECFGKPRAFSSDYARFLYLTRDDIMLGYEPYDDLAFSVYVMSALPATGKDHYIKTQLAIPVLSLDNIRREHKIKPTDKKGTGRVVQMAKERAKVHMRKKESFVFNATNLTKEMRGRWISLFMEYRARVKIIYLEVPYQQLKKQNHNREYVVPLEVIDKLFDKIEIPDYSEAHEVLKINL</sequence>
<evidence type="ECO:0000313" key="3">
    <source>
        <dbReference type="EMBL" id="CAA6821492.1"/>
    </source>
</evidence>
<accession>A0A6S6TKY9</accession>
<feature type="domain" description="HD" evidence="2">
    <location>
        <begin position="56"/>
        <end position="155"/>
    </location>
</feature>
<dbReference type="AlphaFoldDB" id="A0A6S6TKY9"/>
<dbReference type="SUPFAM" id="SSF109604">
    <property type="entry name" value="HD-domain/PDEase-like"/>
    <property type="match status" value="1"/>
</dbReference>
<dbReference type="InterPro" id="IPR027417">
    <property type="entry name" value="P-loop_NTPase"/>
</dbReference>
<organism evidence="3">
    <name type="scientific">uncultured Sulfurovum sp</name>
    <dbReference type="NCBI Taxonomy" id="269237"/>
    <lineage>
        <taxon>Bacteria</taxon>
        <taxon>Pseudomonadati</taxon>
        <taxon>Campylobacterota</taxon>
        <taxon>Epsilonproteobacteria</taxon>
        <taxon>Campylobacterales</taxon>
        <taxon>Sulfurovaceae</taxon>
        <taxon>Sulfurovum</taxon>
        <taxon>environmental samples</taxon>
    </lineage>
</organism>
<dbReference type="PANTHER" id="PTHR47545:SF1">
    <property type="entry name" value="MULTIFUNCTIONAL CCA PROTEIN"/>
    <property type="match status" value="1"/>
</dbReference>
<dbReference type="Gene3D" id="3.40.50.300">
    <property type="entry name" value="P-loop containing nucleotide triphosphate hydrolases"/>
    <property type="match status" value="1"/>
</dbReference>
<proteinExistence type="predicted"/>
<dbReference type="SUPFAM" id="SSF52540">
    <property type="entry name" value="P-loop containing nucleoside triphosphate hydrolases"/>
    <property type="match status" value="1"/>
</dbReference>
<dbReference type="PANTHER" id="PTHR47545">
    <property type="entry name" value="MULTIFUNCTIONAL CCA PROTEIN"/>
    <property type="match status" value="1"/>
</dbReference>
<dbReference type="InterPro" id="IPR006674">
    <property type="entry name" value="HD_domain"/>
</dbReference>